<keyword evidence="1" id="KW-0245">EGF-like domain</keyword>
<evidence type="ECO:0000313" key="3">
    <source>
        <dbReference type="EMBL" id="PAV63192.1"/>
    </source>
</evidence>
<dbReference type="Proteomes" id="UP000218231">
    <property type="component" value="Unassembled WGS sequence"/>
</dbReference>
<sequence length="845" mass="94322">MRIFIDGFQLTVVLCQNDSQPIDFKSGSNPDHYGTVRRLMRSTHGNLFLVNQIELVALMANVLSTFKNPEDISAYYGLQLGASISFNVLPDSSDKQIYLLYWIYPESDAIGSPTINIGNNALISPLDSNRYYSLYSINSLDIGNITVTVTGMKNVNFIVRCYISTPQTVLMDFNDDPMIDFGNGIVFTGIEYITTARPLNIDNAMNVSYIPYTSDGIPLNYEIFSTLKDPEICTAPYMMSMWHYPCPPGALSTEVKVWLANGNFIKRNLPTYCSSSIVRPHEIPHTCSYPNIDVFNDVNGEKNAFMELISQNDNELIDTTCPQMNLQVFGDWRQYDFRQVVFLIEKSTYVKTADLDLYALLNNSLPNWEKAFSPKQYGLMVFDDQEIQTLVNNFDIQDFLTKTNQAMKTLNYKDSKWNRVLDAIYVATKLKLIGPMMINIIMHQNSQVITPTKYDYRLVDKDIQSGGRYTPLKMVNNALTPKFIDTMSYEKQLVVDERVQNCMYGANFTFNVENYASNVIIHTVGLGIGVQVFDAKKNPIALDQSNTINAEETKVWNIDLTQGGIAIGIWTAVLSTASGSCGLQVRVISPYTIIPGFYEKSTGDFPQEQLFGARGISKGAAAMMFRVFTQSGGTSDVRLDSVSFLGTSVQLQFQESDDNKQWNATDIYKRDNSTCAFQWATDVINIPQTSLVKFIVYGALADSSSLFQRTFYYYQDSNTTRCRGGKVDSSGQCTCPESYTGDLCQDRMCVNGGTLTWGICSCFSGWFGDFCECPVWNGSWPTVPPPSQSTSPMVTTSALTSVSPSNMNMTSIGTTALTSVSPSNMNTTSIGTTGLAIRARRNFLN</sequence>
<dbReference type="PANTHER" id="PTHR47324">
    <property type="entry name" value="PROTEIN IRG-7-RELATED"/>
    <property type="match status" value="1"/>
</dbReference>
<evidence type="ECO:0000256" key="1">
    <source>
        <dbReference type="PROSITE-ProRule" id="PRU00076"/>
    </source>
</evidence>
<evidence type="ECO:0000259" key="2">
    <source>
        <dbReference type="PROSITE" id="PS50026"/>
    </source>
</evidence>
<dbReference type="PROSITE" id="PS00022">
    <property type="entry name" value="EGF_1"/>
    <property type="match status" value="1"/>
</dbReference>
<comment type="caution">
    <text evidence="3">The sequence shown here is derived from an EMBL/GenBank/DDBJ whole genome shotgun (WGS) entry which is preliminary data.</text>
</comment>
<name>A0A2A2JNU7_9BILA</name>
<dbReference type="EMBL" id="LIAE01010326">
    <property type="protein sequence ID" value="PAV63192.1"/>
    <property type="molecule type" value="Genomic_DNA"/>
</dbReference>
<dbReference type="InterPro" id="IPR053295">
    <property type="entry name" value="Innate_immunity_reg"/>
</dbReference>
<evidence type="ECO:0000313" key="4">
    <source>
        <dbReference type="Proteomes" id="UP000218231"/>
    </source>
</evidence>
<keyword evidence="1" id="KW-1015">Disulfide bond</keyword>
<proteinExistence type="predicted"/>
<dbReference type="PROSITE" id="PS50026">
    <property type="entry name" value="EGF_3"/>
    <property type="match status" value="1"/>
</dbReference>
<feature type="domain" description="EGF-like" evidence="2">
    <location>
        <begin position="740"/>
        <end position="772"/>
    </location>
</feature>
<dbReference type="OrthoDB" id="5851513at2759"/>
<organism evidence="3 4">
    <name type="scientific">Diploscapter pachys</name>
    <dbReference type="NCBI Taxonomy" id="2018661"/>
    <lineage>
        <taxon>Eukaryota</taxon>
        <taxon>Metazoa</taxon>
        <taxon>Ecdysozoa</taxon>
        <taxon>Nematoda</taxon>
        <taxon>Chromadorea</taxon>
        <taxon>Rhabditida</taxon>
        <taxon>Rhabditina</taxon>
        <taxon>Rhabditomorpha</taxon>
        <taxon>Rhabditoidea</taxon>
        <taxon>Rhabditidae</taxon>
        <taxon>Diploscapter</taxon>
    </lineage>
</organism>
<dbReference type="Gene3D" id="2.10.25.10">
    <property type="entry name" value="Laminin"/>
    <property type="match status" value="1"/>
</dbReference>
<dbReference type="PANTHER" id="PTHR47324:SF4">
    <property type="entry name" value="EGF-LIKE DOMAIN-CONTAINING PROTEIN"/>
    <property type="match status" value="1"/>
</dbReference>
<comment type="caution">
    <text evidence="1">Lacks conserved residue(s) required for the propagation of feature annotation.</text>
</comment>
<dbReference type="AlphaFoldDB" id="A0A2A2JNU7"/>
<accession>A0A2A2JNU7</accession>
<protein>
    <recommendedName>
        <fullName evidence="2">EGF-like domain-containing protein</fullName>
    </recommendedName>
</protein>
<gene>
    <name evidence="3" type="ORF">WR25_06869</name>
</gene>
<keyword evidence="4" id="KW-1185">Reference proteome</keyword>
<reference evidence="3 4" key="1">
    <citation type="journal article" date="2017" name="Curr. Biol.">
        <title>Genome architecture and evolution of a unichromosomal asexual nematode.</title>
        <authorList>
            <person name="Fradin H."/>
            <person name="Zegar C."/>
            <person name="Gutwein M."/>
            <person name="Lucas J."/>
            <person name="Kovtun M."/>
            <person name="Corcoran D."/>
            <person name="Baugh L.R."/>
            <person name="Kiontke K."/>
            <person name="Gunsalus K."/>
            <person name="Fitch D.H."/>
            <person name="Piano F."/>
        </authorList>
    </citation>
    <scope>NUCLEOTIDE SEQUENCE [LARGE SCALE GENOMIC DNA]</scope>
    <source>
        <strain evidence="3">PF1309</strain>
    </source>
</reference>
<feature type="disulfide bond" evidence="1">
    <location>
        <begin position="762"/>
        <end position="771"/>
    </location>
</feature>
<dbReference type="InterPro" id="IPR000742">
    <property type="entry name" value="EGF"/>
</dbReference>